<dbReference type="Proteomes" id="UP000541154">
    <property type="component" value="Unassembled WGS sequence"/>
</dbReference>
<feature type="transmembrane region" description="Helical" evidence="2">
    <location>
        <begin position="197"/>
        <end position="217"/>
    </location>
</feature>
<proteinExistence type="predicted"/>
<dbReference type="AlphaFoldDB" id="A0A8H6AA50"/>
<name>A0A8H6AA50_PETAA</name>
<accession>A0A8H6AA50</accession>
<evidence type="ECO:0000313" key="4">
    <source>
        <dbReference type="Proteomes" id="UP000541154"/>
    </source>
</evidence>
<reference evidence="3 4" key="1">
    <citation type="submission" date="2019-04" db="EMBL/GenBank/DDBJ databases">
        <title>Aspergillus burnettii sp. nov., novel species from soil in southeast Queensland.</title>
        <authorList>
            <person name="Gilchrist C.L.M."/>
            <person name="Pitt J.I."/>
            <person name="Lange L."/>
            <person name="Lacey H.J."/>
            <person name="Vuong D."/>
            <person name="Midgley D.J."/>
            <person name="Greenfield P."/>
            <person name="Bradbury M."/>
            <person name="Lacey E."/>
            <person name="Busk P.K."/>
            <person name="Pilgaard B."/>
            <person name="Chooi Y.H."/>
            <person name="Piggott A.M."/>
        </authorList>
    </citation>
    <scope>NUCLEOTIDE SEQUENCE [LARGE SCALE GENOMIC DNA]</scope>
    <source>
        <strain evidence="3 4">FRR 5400</strain>
    </source>
</reference>
<feature type="transmembrane region" description="Helical" evidence="2">
    <location>
        <begin position="164"/>
        <end position="185"/>
    </location>
</feature>
<evidence type="ECO:0000256" key="2">
    <source>
        <dbReference type="SAM" id="Phobius"/>
    </source>
</evidence>
<evidence type="ECO:0000256" key="1">
    <source>
        <dbReference type="SAM" id="MobiDB-lite"/>
    </source>
</evidence>
<organism evidence="3 4">
    <name type="scientific">Petromyces alliaceus</name>
    <name type="common">Aspergillus alliaceus</name>
    <dbReference type="NCBI Taxonomy" id="209559"/>
    <lineage>
        <taxon>Eukaryota</taxon>
        <taxon>Fungi</taxon>
        <taxon>Dikarya</taxon>
        <taxon>Ascomycota</taxon>
        <taxon>Pezizomycotina</taxon>
        <taxon>Eurotiomycetes</taxon>
        <taxon>Eurotiomycetidae</taxon>
        <taxon>Eurotiales</taxon>
        <taxon>Aspergillaceae</taxon>
        <taxon>Aspergillus</taxon>
        <taxon>Aspergillus subgen. Circumdati</taxon>
    </lineage>
</organism>
<comment type="caution">
    <text evidence="3">The sequence shown here is derived from an EMBL/GenBank/DDBJ whole genome shotgun (WGS) entry which is preliminary data.</text>
</comment>
<keyword evidence="2" id="KW-0472">Membrane</keyword>
<keyword evidence="2" id="KW-0812">Transmembrane</keyword>
<feature type="region of interest" description="Disordered" evidence="1">
    <location>
        <begin position="36"/>
        <end position="61"/>
    </location>
</feature>
<protein>
    <submittedName>
        <fullName evidence="3">Uncharacterized protein</fullName>
    </submittedName>
</protein>
<keyword evidence="2" id="KW-1133">Transmembrane helix</keyword>
<dbReference type="EMBL" id="SPNV01000061">
    <property type="protein sequence ID" value="KAF5862969.1"/>
    <property type="molecule type" value="Genomic_DNA"/>
</dbReference>
<sequence length="224" mass="24709">MCLLSDILLWWAYFAVRIGIISKYAGRVCCREPGNATSHHGNAKLGLPKSAEASTASASIPRTVDGKGADEAFEFIKRHDNDIDPLTPSALGKLKMKVIFCILRLLLARNLMLFIDKATLGYAVLLGLMEETHIVRDLHLTNGQAIILLYYTARDYSGLIPLRLFFGLVEATVIPALEMAMTMFFTPKDLHALQPVSWIACFGCPIPIGLLGYTLLFSKSPVRP</sequence>
<keyword evidence="4" id="KW-1185">Reference proteome</keyword>
<gene>
    <name evidence="3" type="ORF">ETB97_010901</name>
</gene>
<evidence type="ECO:0000313" key="3">
    <source>
        <dbReference type="EMBL" id="KAF5862969.1"/>
    </source>
</evidence>